<sequence length="169" mass="19129">MWIWQQRPHVRLSLLEHQRALLLIADLLETRAQEFTYLETLDNDKPLREFCQIDTPLVVEHFRYFAGVVRSHSDEITQLDNQTLSLILSEPVGVVRQVIPWSFPFLMTAWKLALALEVGNMIVIKPSEMTSITLLTLGEILNEVLPEGTVIIVTGYGPDGQALLDHLGG</sequence>
<dbReference type="Pfam" id="PF00171">
    <property type="entry name" value="Aldedh"/>
    <property type="match status" value="1"/>
</dbReference>
<gene>
    <name evidence="3" type="ORF">PROVRUST_06846</name>
</gene>
<dbReference type="eggNOG" id="COG1012">
    <property type="taxonomic scope" value="Bacteria"/>
</dbReference>
<dbReference type="Proteomes" id="UP000005512">
    <property type="component" value="Unassembled WGS sequence"/>
</dbReference>
<dbReference type="RefSeq" id="WP_006814863.1">
    <property type="nucleotide sequence ID" value="NZ_GG703819.1"/>
</dbReference>
<evidence type="ECO:0000313" key="3">
    <source>
        <dbReference type="EMBL" id="EFB72091.1"/>
    </source>
</evidence>
<dbReference type="AlphaFoldDB" id="D1P3H5"/>
<dbReference type="InterPro" id="IPR015590">
    <property type="entry name" value="Aldehyde_DH_dom"/>
</dbReference>
<name>D1P3H5_9GAMM</name>
<comment type="caution">
    <text evidence="3">The sequence shown here is derived from an EMBL/GenBank/DDBJ whole genome shotgun (WGS) entry which is preliminary data.</text>
</comment>
<dbReference type="InterPro" id="IPR016162">
    <property type="entry name" value="Ald_DH_N"/>
</dbReference>
<protein>
    <submittedName>
        <fullName evidence="3">Aldehyde dehydrogenase family protein</fullName>
    </submittedName>
</protein>
<dbReference type="PANTHER" id="PTHR11699">
    <property type="entry name" value="ALDEHYDE DEHYDROGENASE-RELATED"/>
    <property type="match status" value="1"/>
</dbReference>
<evidence type="ECO:0000259" key="2">
    <source>
        <dbReference type="Pfam" id="PF00171"/>
    </source>
</evidence>
<evidence type="ECO:0000256" key="1">
    <source>
        <dbReference type="ARBA" id="ARBA00023002"/>
    </source>
</evidence>
<accession>D1P3H5</accession>
<dbReference type="SUPFAM" id="SSF53720">
    <property type="entry name" value="ALDH-like"/>
    <property type="match status" value="1"/>
</dbReference>
<keyword evidence="4" id="KW-1185">Reference proteome</keyword>
<feature type="domain" description="Aldehyde dehydrogenase" evidence="2">
    <location>
        <begin position="12"/>
        <end position="166"/>
    </location>
</feature>
<dbReference type="Gene3D" id="3.40.605.10">
    <property type="entry name" value="Aldehyde Dehydrogenase, Chain A, domain 1"/>
    <property type="match status" value="1"/>
</dbReference>
<keyword evidence="1" id="KW-0560">Oxidoreductase</keyword>
<dbReference type="InterPro" id="IPR016161">
    <property type="entry name" value="Ald_DH/histidinol_DH"/>
</dbReference>
<proteinExistence type="predicted"/>
<reference evidence="3" key="1">
    <citation type="submission" date="2009-12" db="EMBL/GenBank/DDBJ databases">
        <authorList>
            <person name="Weinstock G."/>
            <person name="Sodergren E."/>
            <person name="Clifton S."/>
            <person name="Fulton L."/>
            <person name="Fulton B."/>
            <person name="Courtney L."/>
            <person name="Fronick C."/>
            <person name="Harrison M."/>
            <person name="Strong C."/>
            <person name="Farmer C."/>
            <person name="Delahaunty K."/>
            <person name="Markovic C."/>
            <person name="Hall O."/>
            <person name="Minx P."/>
            <person name="Tomlinson C."/>
            <person name="Mitreva M."/>
            <person name="Nelson J."/>
            <person name="Hou S."/>
            <person name="Wollam A."/>
            <person name="Pepin K.H."/>
            <person name="Johnson M."/>
            <person name="Bhonagiri V."/>
            <person name="Nash W.E."/>
            <person name="Warren W."/>
            <person name="Chinwalla A."/>
            <person name="Mardis E.R."/>
            <person name="Wilson R.K."/>
        </authorList>
    </citation>
    <scope>NUCLEOTIDE SEQUENCE [LARGE SCALE GENOMIC DNA]</scope>
    <source>
        <strain evidence="3">DSM 4541</strain>
    </source>
</reference>
<organism evidence="3 4">
    <name type="scientific">Providencia rustigianii DSM 4541</name>
    <dbReference type="NCBI Taxonomy" id="500637"/>
    <lineage>
        <taxon>Bacteria</taxon>
        <taxon>Pseudomonadati</taxon>
        <taxon>Pseudomonadota</taxon>
        <taxon>Gammaproteobacteria</taxon>
        <taxon>Enterobacterales</taxon>
        <taxon>Morganellaceae</taxon>
        <taxon>Providencia</taxon>
    </lineage>
</organism>
<dbReference type="HOGENOM" id="CLU_1577135_0_0_6"/>
<dbReference type="GO" id="GO:0016491">
    <property type="term" value="F:oxidoreductase activity"/>
    <property type="evidence" value="ECO:0007669"/>
    <property type="project" value="UniProtKB-KW"/>
</dbReference>
<dbReference type="STRING" id="500637.PROVRUST_06846"/>
<dbReference type="EMBL" id="ABXV02000027">
    <property type="protein sequence ID" value="EFB72091.1"/>
    <property type="molecule type" value="Genomic_DNA"/>
</dbReference>
<evidence type="ECO:0000313" key="4">
    <source>
        <dbReference type="Proteomes" id="UP000005512"/>
    </source>
</evidence>